<evidence type="ECO:0000313" key="2">
    <source>
        <dbReference type="Proteomes" id="UP000480122"/>
    </source>
</evidence>
<accession>A0A7C9HY72</accession>
<dbReference type="OrthoDB" id="5120633at2"/>
<protein>
    <submittedName>
        <fullName evidence="1">Uncharacterized protein</fullName>
    </submittedName>
</protein>
<keyword evidence="2" id="KW-1185">Reference proteome</keyword>
<proteinExistence type="predicted"/>
<dbReference type="Proteomes" id="UP000480122">
    <property type="component" value="Unassembled WGS sequence"/>
</dbReference>
<comment type="caution">
    <text evidence="1">The sequence shown here is derived from an EMBL/GenBank/DDBJ whole genome shotgun (WGS) entry which is preliminary data.</text>
</comment>
<evidence type="ECO:0000313" key="1">
    <source>
        <dbReference type="EMBL" id="MUN06800.1"/>
    </source>
</evidence>
<name>A0A7C9HY72_9MICO</name>
<dbReference type="AlphaFoldDB" id="A0A7C9HY72"/>
<reference evidence="1 2" key="1">
    <citation type="submission" date="2019-11" db="EMBL/GenBank/DDBJ databases">
        <title>Agromyces kandeliae sp. nov., isolated from mangrove soil.</title>
        <authorList>
            <person name="Wang R."/>
        </authorList>
    </citation>
    <scope>NUCLEOTIDE SEQUENCE [LARGE SCALE GENOMIC DNA]</scope>
    <source>
        <strain evidence="1 2">JCM 11431</strain>
    </source>
</reference>
<dbReference type="RefSeq" id="WP_155841537.1">
    <property type="nucleotide sequence ID" value="NZ_BAAAIA010000011.1"/>
</dbReference>
<dbReference type="EMBL" id="WODA01000009">
    <property type="protein sequence ID" value="MUN06800.1"/>
    <property type="molecule type" value="Genomic_DNA"/>
</dbReference>
<gene>
    <name evidence="1" type="ORF">GLX25_06670</name>
</gene>
<organism evidence="1 2">
    <name type="scientific">Agromyces luteolus</name>
    <dbReference type="NCBI Taxonomy" id="88373"/>
    <lineage>
        <taxon>Bacteria</taxon>
        <taxon>Bacillati</taxon>
        <taxon>Actinomycetota</taxon>
        <taxon>Actinomycetes</taxon>
        <taxon>Micrococcales</taxon>
        <taxon>Microbacteriaceae</taxon>
        <taxon>Agromyces</taxon>
    </lineage>
</organism>
<sequence length="83" mass="9526">MTYRGTTISDALDVKPISQTTWRVSDRRSGDATRGILGYIREVEHGFEMLWMRPRAGVTRRYGDFAEAVNETARHLGTLRRPD</sequence>